<dbReference type="InterPro" id="IPR004477">
    <property type="entry name" value="ComEC_N"/>
</dbReference>
<feature type="transmembrane region" description="Helical" evidence="6">
    <location>
        <begin position="383"/>
        <end position="405"/>
    </location>
</feature>
<dbReference type="Pfam" id="PF03772">
    <property type="entry name" value="Competence"/>
    <property type="match status" value="1"/>
</dbReference>
<evidence type="ECO:0000259" key="7">
    <source>
        <dbReference type="Pfam" id="PF03772"/>
    </source>
</evidence>
<dbReference type="PANTHER" id="PTHR30619">
    <property type="entry name" value="DNA INTERNALIZATION/COMPETENCE PROTEIN COMEC/REC2"/>
    <property type="match status" value="1"/>
</dbReference>
<dbReference type="AlphaFoldDB" id="A0A8X8LCG4"/>
<feature type="domain" description="ComEC/Rec2-related protein" evidence="7">
    <location>
        <begin position="229"/>
        <end position="497"/>
    </location>
</feature>
<comment type="caution">
    <text evidence="9">The sequence shown here is derived from an EMBL/GenBank/DDBJ whole genome shotgun (WGS) entry which is preliminary data.</text>
</comment>
<evidence type="ECO:0000256" key="3">
    <source>
        <dbReference type="ARBA" id="ARBA00022692"/>
    </source>
</evidence>
<dbReference type="InterPro" id="IPR052159">
    <property type="entry name" value="Competence_DNA_uptake"/>
</dbReference>
<feature type="domain" description="DUF4131" evidence="8">
    <location>
        <begin position="15"/>
        <end position="184"/>
    </location>
</feature>
<keyword evidence="10" id="KW-1185">Reference proteome</keyword>
<feature type="transmembrane region" description="Helical" evidence="6">
    <location>
        <begin position="354"/>
        <end position="371"/>
    </location>
</feature>
<feature type="transmembrane region" description="Helical" evidence="6">
    <location>
        <begin position="411"/>
        <end position="434"/>
    </location>
</feature>
<dbReference type="Proteomes" id="UP000198711">
    <property type="component" value="Unassembled WGS sequence"/>
</dbReference>
<evidence type="ECO:0000259" key="8">
    <source>
        <dbReference type="Pfam" id="PF13567"/>
    </source>
</evidence>
<keyword evidence="2" id="KW-1003">Cell membrane</keyword>
<dbReference type="PANTHER" id="PTHR30619:SF1">
    <property type="entry name" value="RECOMBINATION PROTEIN 2"/>
    <property type="match status" value="1"/>
</dbReference>
<dbReference type="InterPro" id="IPR025405">
    <property type="entry name" value="DUF4131"/>
</dbReference>
<feature type="transmembrane region" description="Helical" evidence="6">
    <location>
        <begin position="478"/>
        <end position="497"/>
    </location>
</feature>
<feature type="transmembrane region" description="Helical" evidence="6">
    <location>
        <begin position="284"/>
        <end position="307"/>
    </location>
</feature>
<dbReference type="NCBIfam" id="TIGR00360">
    <property type="entry name" value="ComEC_N-term"/>
    <property type="match status" value="1"/>
</dbReference>
<dbReference type="GO" id="GO:0005886">
    <property type="term" value="C:plasma membrane"/>
    <property type="evidence" value="ECO:0007669"/>
    <property type="project" value="UniProtKB-SubCell"/>
</dbReference>
<reference evidence="9 10" key="1">
    <citation type="submission" date="2016-10" db="EMBL/GenBank/DDBJ databases">
        <authorList>
            <person name="Varghese N."/>
            <person name="Submissions S."/>
        </authorList>
    </citation>
    <scope>NUCLEOTIDE SEQUENCE [LARGE SCALE GENOMIC DNA]</scope>
    <source>
        <strain evidence="9 10">DSM 25353</strain>
    </source>
</reference>
<protein>
    <submittedName>
        <fullName evidence="9">Competence protein ComEC</fullName>
    </submittedName>
</protein>
<accession>A0A8X8LCG4</accession>
<comment type="subcellular location">
    <subcellularLocation>
        <location evidence="1">Cell membrane</location>
        <topology evidence="1">Multi-pass membrane protein</topology>
    </subcellularLocation>
</comment>
<evidence type="ECO:0000313" key="9">
    <source>
        <dbReference type="EMBL" id="SDX44321.1"/>
    </source>
</evidence>
<keyword evidence="5 6" id="KW-0472">Membrane</keyword>
<evidence type="ECO:0000256" key="1">
    <source>
        <dbReference type="ARBA" id="ARBA00004651"/>
    </source>
</evidence>
<evidence type="ECO:0000256" key="5">
    <source>
        <dbReference type="ARBA" id="ARBA00023136"/>
    </source>
</evidence>
<feature type="transmembrane region" description="Helical" evidence="6">
    <location>
        <begin position="504"/>
        <end position="523"/>
    </location>
</feature>
<name>A0A8X8LCG4_9BACT</name>
<proteinExistence type="predicted"/>
<organism evidence="9 10">
    <name type="scientific">Hydrobacter penzbergensis</name>
    <dbReference type="NCBI Taxonomy" id="1235997"/>
    <lineage>
        <taxon>Bacteria</taxon>
        <taxon>Pseudomonadati</taxon>
        <taxon>Bacteroidota</taxon>
        <taxon>Chitinophagia</taxon>
        <taxon>Chitinophagales</taxon>
        <taxon>Chitinophagaceae</taxon>
        <taxon>Hydrobacter</taxon>
    </lineage>
</organism>
<feature type="transmembrane region" description="Helical" evidence="6">
    <location>
        <begin position="48"/>
        <end position="67"/>
    </location>
</feature>
<keyword evidence="3 6" id="KW-0812">Transmembrane</keyword>
<evidence type="ECO:0000256" key="2">
    <source>
        <dbReference type="ARBA" id="ARBA00022475"/>
    </source>
</evidence>
<evidence type="ECO:0000256" key="4">
    <source>
        <dbReference type="ARBA" id="ARBA00022989"/>
    </source>
</evidence>
<feature type="transmembrane region" description="Helical" evidence="6">
    <location>
        <begin position="441"/>
        <end position="458"/>
    </location>
</feature>
<keyword evidence="4 6" id="KW-1133">Transmembrane helix</keyword>
<gene>
    <name evidence="9" type="ORF">SAMN05444410_11626</name>
</gene>
<evidence type="ECO:0000313" key="10">
    <source>
        <dbReference type="Proteomes" id="UP000198711"/>
    </source>
</evidence>
<dbReference type="Pfam" id="PF13567">
    <property type="entry name" value="DUF4131"/>
    <property type="match status" value="1"/>
</dbReference>
<dbReference type="EMBL" id="FNNO01000016">
    <property type="protein sequence ID" value="SDX44321.1"/>
    <property type="molecule type" value="Genomic_DNA"/>
</dbReference>
<sequence>MALITGIIIQDIIHPTWMIAGLLAATGACLFLFYQLLPVTKKFRFRKAAGIAVHLLILSAGMTSFYLHEWQNRPNWLGNHYHPGDTLIAVLQEPLVEKRRSFKALTTITHVQQPGAGKVNRWKKVQGDVLLYFKKEDLHHGLVYGSQLLLYKTLQPITNDARAGFDYRKYCASQGIHYQAFLSSHDYELLNNTLAEPVTNMLFRVRDFVIHTFRTYINGHTEAGVAEALLIGYRNDLDKELMQSYSNTGVVHIIAISGMHLGMIYGLLVFLLKPLRAVPAIGRIAPLLVFCTLWGFSLLAGAGASILRSAVTFSFILVGDLMGKKGHSLNSLAASAFCLLVYNPFFLWDIGFQLSYSAVLGILLFLQPLYKSIHFENKLLDQLWKLHAITLAAQILTFPLLLYHFHQFPTLFLFSNFFAVPLSGLILYGCLFLLLVAPLPVLASCTGKIICWLIFQLNTLITRTDNIPFAVIHNLDPGLWQTIVLYGCIAALAWWLMHRKPQGLLWAMVCLVLLPLFRLLSLVL</sequence>
<feature type="transmembrane region" description="Helical" evidence="6">
    <location>
        <begin position="249"/>
        <end position="272"/>
    </location>
</feature>
<evidence type="ECO:0000256" key="6">
    <source>
        <dbReference type="SAM" id="Phobius"/>
    </source>
</evidence>
<feature type="transmembrane region" description="Helical" evidence="6">
    <location>
        <begin position="12"/>
        <end position="36"/>
    </location>
</feature>